<evidence type="ECO:0000259" key="12">
    <source>
        <dbReference type="PROSITE" id="PS50157"/>
    </source>
</evidence>
<dbReference type="Pfam" id="PF00105">
    <property type="entry name" value="zf-C4"/>
    <property type="match status" value="1"/>
</dbReference>
<gene>
    <name evidence="15" type="ORF">DGYR_LOCUS4033</name>
</gene>
<dbReference type="FunFam" id="3.30.160.60:FF:000007">
    <property type="entry name" value="Basic krueppel-like factor 3"/>
    <property type="match status" value="1"/>
</dbReference>
<dbReference type="PROSITE" id="PS51030">
    <property type="entry name" value="NUCLEAR_REC_DBD_2"/>
    <property type="match status" value="1"/>
</dbReference>
<dbReference type="InterPro" id="IPR035500">
    <property type="entry name" value="NHR-like_dom_sf"/>
</dbReference>
<feature type="domain" description="Nuclear receptor" evidence="13">
    <location>
        <begin position="31"/>
        <end position="106"/>
    </location>
</feature>
<dbReference type="InterPro" id="IPR013087">
    <property type="entry name" value="Znf_C2H2_type"/>
</dbReference>
<evidence type="ECO:0000256" key="6">
    <source>
        <dbReference type="ARBA" id="ARBA00023125"/>
    </source>
</evidence>
<evidence type="ECO:0000256" key="10">
    <source>
        <dbReference type="PROSITE-ProRule" id="PRU00042"/>
    </source>
</evidence>
<evidence type="ECO:0000313" key="15">
    <source>
        <dbReference type="EMBL" id="CAD5115280.1"/>
    </source>
</evidence>
<dbReference type="GO" id="GO:0005634">
    <property type="term" value="C:nucleus"/>
    <property type="evidence" value="ECO:0007669"/>
    <property type="project" value="UniProtKB-SubCell"/>
</dbReference>
<dbReference type="InterPro" id="IPR036236">
    <property type="entry name" value="Znf_C2H2_sf"/>
</dbReference>
<reference evidence="15 16" key="1">
    <citation type="submission" date="2020-08" db="EMBL/GenBank/DDBJ databases">
        <authorList>
            <person name="Hejnol A."/>
        </authorList>
    </citation>
    <scope>NUCLEOTIDE SEQUENCE [LARGE SCALE GENOMIC DNA]</scope>
</reference>
<dbReference type="PROSITE" id="PS00028">
    <property type="entry name" value="ZINC_FINGER_C2H2_1"/>
    <property type="match status" value="3"/>
</dbReference>
<dbReference type="PANTHER" id="PTHR45805:SF2">
    <property type="entry name" value="NUCLEAR HORMONE RECEPTOR HR3-RELATED"/>
    <property type="match status" value="1"/>
</dbReference>
<feature type="compositionally biased region" description="Low complexity" evidence="11">
    <location>
        <begin position="243"/>
        <end position="258"/>
    </location>
</feature>
<protein>
    <submittedName>
        <fullName evidence="15">DgyrCDS4273</fullName>
    </submittedName>
</protein>
<dbReference type="Pfam" id="PF00096">
    <property type="entry name" value="zf-C2H2"/>
    <property type="match status" value="3"/>
</dbReference>
<feature type="region of interest" description="Disordered" evidence="11">
    <location>
        <begin position="743"/>
        <end position="774"/>
    </location>
</feature>
<dbReference type="OrthoDB" id="5771769at2759"/>
<dbReference type="Gene3D" id="3.30.50.10">
    <property type="entry name" value="Erythroid Transcription Factor GATA-1, subunit A"/>
    <property type="match status" value="1"/>
</dbReference>
<feature type="domain" description="NR LBD" evidence="14">
    <location>
        <begin position="344"/>
        <end position="590"/>
    </location>
</feature>
<evidence type="ECO:0000256" key="2">
    <source>
        <dbReference type="ARBA" id="ARBA00022723"/>
    </source>
</evidence>
<proteinExistence type="predicted"/>
<dbReference type="Gene3D" id="3.30.160.60">
    <property type="entry name" value="Classic Zinc Finger"/>
    <property type="match status" value="3"/>
</dbReference>
<evidence type="ECO:0000256" key="11">
    <source>
        <dbReference type="SAM" id="MobiDB-lite"/>
    </source>
</evidence>
<evidence type="ECO:0000313" key="16">
    <source>
        <dbReference type="Proteomes" id="UP000549394"/>
    </source>
</evidence>
<keyword evidence="5" id="KW-0805">Transcription regulation</keyword>
<keyword evidence="8" id="KW-0675">Receptor</keyword>
<evidence type="ECO:0000256" key="5">
    <source>
        <dbReference type="ARBA" id="ARBA00023015"/>
    </source>
</evidence>
<dbReference type="SMART" id="SM00430">
    <property type="entry name" value="HOLI"/>
    <property type="match status" value="1"/>
</dbReference>
<dbReference type="CDD" id="cd06929">
    <property type="entry name" value="NR_LBD_F1"/>
    <property type="match status" value="1"/>
</dbReference>
<dbReference type="InterPro" id="IPR000536">
    <property type="entry name" value="Nucl_hrmn_rcpt_lig-bd"/>
</dbReference>
<dbReference type="Pfam" id="PF00104">
    <property type="entry name" value="Hormone_recep"/>
    <property type="match status" value="1"/>
</dbReference>
<dbReference type="Proteomes" id="UP000549394">
    <property type="component" value="Unassembled WGS sequence"/>
</dbReference>
<dbReference type="GO" id="GO:0004879">
    <property type="term" value="F:nuclear receptor activity"/>
    <property type="evidence" value="ECO:0007669"/>
    <property type="project" value="TreeGrafter"/>
</dbReference>
<dbReference type="AlphaFoldDB" id="A0A7I8VHX6"/>
<feature type="domain" description="C2H2-type" evidence="12">
    <location>
        <begin position="851"/>
        <end position="878"/>
    </location>
</feature>
<dbReference type="InterPro" id="IPR001628">
    <property type="entry name" value="Znf_hrmn_rcpt"/>
</dbReference>
<keyword evidence="2" id="KW-0479">Metal-binding</keyword>
<feature type="compositionally biased region" description="Pro residues" evidence="11">
    <location>
        <begin position="746"/>
        <end position="769"/>
    </location>
</feature>
<dbReference type="SMART" id="SM00355">
    <property type="entry name" value="ZnF_C2H2"/>
    <property type="match status" value="3"/>
</dbReference>
<sequence length="883" mass="99684">MSELREYSYMRFDMMQSTAMAMTSGSSKPKGPTCKVCNDEASGFHYGVDSCEGCKGFFRRCITQGMTHRCSNDEKCEITPFSRNSCQYCRLKKCFAVGMSREASRLGRRPKKLKEPSGGMRVVPASQLSPVTSIVPTQPIKSPILSIPPNSNVSGDIQRMVPSARARQNAIHAPYSHSNCLTPPQVSSSGRVIDQLQQEMARLHRSQSHTINPREFSGENMFFNHHLETDSETGYSSYGGGDSTPSSANSNSPSMANNQINDPSAVGDQSLQVSDKEFLIIMTAMKEEAPSEDYVPRTNPITEDTIQNFLAEARSPPMEEDRIAVIDRIIADIKEAQLQTCRYTTAKVLEGLRKYEQAHAHEPAGASTHQIKLEQDSTGFSQFNPSEIPLPCMKAWKKFVENMVPAIERVVHFCKFLPGFKDLCQQDQIKLIKQGSFEVVMIRYLPLVDHNSELMFDPDMDYKITRQVIRKMPMGTLMEKMFDFAKIWNPLNLDDAEMGLISAILMVNPYRIDVVNRKQVHRLQGVYLQSLYKYLLTFRPNTYENQLEAMVRTIPDLSSINEHHAKSLNSMMPGANMSQNLPDLHTEIFPRYFLEAIQGFVSSISLLTEMDYLPLWSSLELEKSTLSSINSCGEETDNSSLPESPTTSDIFDLDTDSLIKSLFEEGDDMKCDDIKTEPDEIDNCNSVGEDFVVLGVDIKNLLHVEPFTTDVSAFTPDPIACHQQPQYHTTSYQMYHNHEPLIQSYYPPPSVAPQPQPPLPPPPPPPAPPQQQQQDLIQYHSPIKNTDDKVHPCPYIGCGRVYSKSSHLKAHLRRHTGEKPFPCNWPGCGWRFSRSDELARHKRSHSGIKPYPCTLCEKKFSRSDHLSKHLKVHKKRMMCASSS</sequence>
<evidence type="ECO:0000256" key="7">
    <source>
        <dbReference type="ARBA" id="ARBA00023163"/>
    </source>
</evidence>
<evidence type="ECO:0000256" key="9">
    <source>
        <dbReference type="ARBA" id="ARBA00023242"/>
    </source>
</evidence>
<dbReference type="CDD" id="cd06916">
    <property type="entry name" value="NR_DBD_like"/>
    <property type="match status" value="1"/>
</dbReference>
<evidence type="ECO:0000259" key="13">
    <source>
        <dbReference type="PROSITE" id="PS51030"/>
    </source>
</evidence>
<keyword evidence="3 10" id="KW-0863">Zinc-finger</keyword>
<dbReference type="PRINTS" id="PR00398">
    <property type="entry name" value="STRDHORMONER"/>
</dbReference>
<dbReference type="InterPro" id="IPR001723">
    <property type="entry name" value="Nuclear_hrmn_rcpt"/>
</dbReference>
<dbReference type="GO" id="GO:0008270">
    <property type="term" value="F:zinc ion binding"/>
    <property type="evidence" value="ECO:0007669"/>
    <property type="project" value="UniProtKB-KW"/>
</dbReference>
<feature type="domain" description="C2H2-type" evidence="12">
    <location>
        <begin position="821"/>
        <end position="850"/>
    </location>
</feature>
<evidence type="ECO:0000256" key="3">
    <source>
        <dbReference type="ARBA" id="ARBA00022771"/>
    </source>
</evidence>
<comment type="caution">
    <text evidence="15">The sequence shown here is derived from an EMBL/GenBank/DDBJ whole genome shotgun (WGS) entry which is preliminary data.</text>
</comment>
<evidence type="ECO:0000256" key="4">
    <source>
        <dbReference type="ARBA" id="ARBA00022833"/>
    </source>
</evidence>
<name>A0A7I8VHX6_9ANNE</name>
<accession>A0A7I8VHX6</accession>
<dbReference type="Gene3D" id="1.10.565.10">
    <property type="entry name" value="Retinoid X Receptor"/>
    <property type="match status" value="1"/>
</dbReference>
<evidence type="ECO:0000256" key="1">
    <source>
        <dbReference type="ARBA" id="ARBA00004123"/>
    </source>
</evidence>
<keyword evidence="4" id="KW-0862">Zinc</keyword>
<dbReference type="SUPFAM" id="SSF57667">
    <property type="entry name" value="beta-beta-alpha zinc fingers"/>
    <property type="match status" value="2"/>
</dbReference>
<dbReference type="PRINTS" id="PR00047">
    <property type="entry name" value="STROIDFINGER"/>
</dbReference>
<dbReference type="GO" id="GO:0000978">
    <property type="term" value="F:RNA polymerase II cis-regulatory region sequence-specific DNA binding"/>
    <property type="evidence" value="ECO:0007669"/>
    <property type="project" value="TreeGrafter"/>
</dbReference>
<keyword evidence="16" id="KW-1185">Reference proteome</keyword>
<evidence type="ECO:0000256" key="8">
    <source>
        <dbReference type="ARBA" id="ARBA00023170"/>
    </source>
</evidence>
<keyword evidence="7" id="KW-0804">Transcription</keyword>
<dbReference type="PROSITE" id="PS00031">
    <property type="entry name" value="NUCLEAR_REC_DBD_1"/>
    <property type="match status" value="1"/>
</dbReference>
<evidence type="ECO:0000259" key="14">
    <source>
        <dbReference type="PROSITE" id="PS51843"/>
    </source>
</evidence>
<dbReference type="InterPro" id="IPR013088">
    <property type="entry name" value="Znf_NHR/GATA"/>
</dbReference>
<dbReference type="PROSITE" id="PS50157">
    <property type="entry name" value="ZINC_FINGER_C2H2_2"/>
    <property type="match status" value="3"/>
</dbReference>
<dbReference type="EMBL" id="CAJFCJ010000006">
    <property type="protein sequence ID" value="CAD5115280.1"/>
    <property type="molecule type" value="Genomic_DNA"/>
</dbReference>
<dbReference type="PROSITE" id="PS51843">
    <property type="entry name" value="NR_LBD"/>
    <property type="match status" value="1"/>
</dbReference>
<dbReference type="SUPFAM" id="SSF57716">
    <property type="entry name" value="Glucocorticoid receptor-like (DNA-binding domain)"/>
    <property type="match status" value="1"/>
</dbReference>
<keyword evidence="9" id="KW-0539">Nucleus</keyword>
<keyword evidence="6" id="KW-0238">DNA-binding</keyword>
<feature type="domain" description="C2H2-type" evidence="12">
    <location>
        <begin position="791"/>
        <end position="820"/>
    </location>
</feature>
<dbReference type="SMART" id="SM00399">
    <property type="entry name" value="ZnF_C4"/>
    <property type="match status" value="1"/>
</dbReference>
<organism evidence="15 16">
    <name type="scientific">Dimorphilus gyrociliatus</name>
    <dbReference type="NCBI Taxonomy" id="2664684"/>
    <lineage>
        <taxon>Eukaryota</taxon>
        <taxon>Metazoa</taxon>
        <taxon>Spiralia</taxon>
        <taxon>Lophotrochozoa</taxon>
        <taxon>Annelida</taxon>
        <taxon>Polychaeta</taxon>
        <taxon>Polychaeta incertae sedis</taxon>
        <taxon>Dinophilidae</taxon>
        <taxon>Dimorphilus</taxon>
    </lineage>
</organism>
<dbReference type="PANTHER" id="PTHR45805">
    <property type="entry name" value="NUCLEAR HORMONE RECEPTOR HR3-RELATED"/>
    <property type="match status" value="1"/>
</dbReference>
<feature type="region of interest" description="Disordered" evidence="11">
    <location>
        <begin position="231"/>
        <end position="267"/>
    </location>
</feature>
<comment type="subcellular location">
    <subcellularLocation>
        <location evidence="1">Nucleus</location>
    </subcellularLocation>
</comment>
<dbReference type="SUPFAM" id="SSF48508">
    <property type="entry name" value="Nuclear receptor ligand-binding domain"/>
    <property type="match status" value="1"/>
</dbReference>